<dbReference type="SUPFAM" id="SSF52283">
    <property type="entry name" value="Formate/glycerate dehydrogenase catalytic domain-like"/>
    <property type="match status" value="1"/>
</dbReference>
<dbReference type="InterPro" id="IPR029753">
    <property type="entry name" value="D-isomer_DH_CS"/>
</dbReference>
<gene>
    <name evidence="5" type="ORF">ACFFGY_03375</name>
</gene>
<evidence type="ECO:0000259" key="3">
    <source>
        <dbReference type="Pfam" id="PF00389"/>
    </source>
</evidence>
<dbReference type="EMBL" id="JBHLUN010000002">
    <property type="protein sequence ID" value="MFC0407274.1"/>
    <property type="molecule type" value="Genomic_DNA"/>
</dbReference>
<dbReference type="CDD" id="cd05299">
    <property type="entry name" value="CtBP_dh"/>
    <property type="match status" value="1"/>
</dbReference>
<dbReference type="InterPro" id="IPR036291">
    <property type="entry name" value="NAD(P)-bd_dom_sf"/>
</dbReference>
<evidence type="ECO:0000256" key="2">
    <source>
        <dbReference type="RuleBase" id="RU003719"/>
    </source>
</evidence>
<feature type="domain" description="D-isomer specific 2-hydroxyacid dehydrogenase catalytic" evidence="3">
    <location>
        <begin position="47"/>
        <end position="332"/>
    </location>
</feature>
<dbReference type="PROSITE" id="PS00671">
    <property type="entry name" value="D_2_HYDROXYACID_DH_3"/>
    <property type="match status" value="1"/>
</dbReference>
<proteinExistence type="inferred from homology"/>
<dbReference type="InterPro" id="IPR006140">
    <property type="entry name" value="D-isomer_DH_NAD-bd"/>
</dbReference>
<feature type="domain" description="D-isomer specific 2-hydroxyacid dehydrogenase NAD-binding" evidence="4">
    <location>
        <begin position="112"/>
        <end position="301"/>
    </location>
</feature>
<protein>
    <submittedName>
        <fullName evidence="5">C-terminal binding protein</fullName>
    </submittedName>
</protein>
<dbReference type="RefSeq" id="WP_377042970.1">
    <property type="nucleotide sequence ID" value="NZ_JBHLUN010000002.1"/>
</dbReference>
<evidence type="ECO:0000313" key="6">
    <source>
        <dbReference type="Proteomes" id="UP001589865"/>
    </source>
</evidence>
<dbReference type="InterPro" id="IPR043322">
    <property type="entry name" value="CtBP"/>
</dbReference>
<dbReference type="InterPro" id="IPR051638">
    <property type="entry name" value="CTBP_dehydrogenase"/>
</dbReference>
<dbReference type="Pfam" id="PF02826">
    <property type="entry name" value="2-Hacid_dh_C"/>
    <property type="match status" value="1"/>
</dbReference>
<reference evidence="5 6" key="1">
    <citation type="submission" date="2024-09" db="EMBL/GenBank/DDBJ databases">
        <authorList>
            <person name="Sun Q."/>
            <person name="Mori K."/>
        </authorList>
    </citation>
    <scope>NUCLEOTIDE SEQUENCE [LARGE SCALE GENOMIC DNA]</scope>
    <source>
        <strain evidence="5 6">TBRC 5777</strain>
    </source>
</reference>
<keyword evidence="6" id="KW-1185">Reference proteome</keyword>
<evidence type="ECO:0000259" key="4">
    <source>
        <dbReference type="Pfam" id="PF02826"/>
    </source>
</evidence>
<dbReference type="PANTHER" id="PTHR46029">
    <property type="entry name" value="C-TERMINAL-BINDING PROTEIN"/>
    <property type="match status" value="1"/>
</dbReference>
<dbReference type="InterPro" id="IPR006139">
    <property type="entry name" value="D-isomer_2_OHA_DH_cat_dom"/>
</dbReference>
<accession>A0ABV6JNI9</accession>
<comment type="caution">
    <text evidence="5">The sequence shown here is derived from an EMBL/GenBank/DDBJ whole genome shotgun (WGS) entry which is preliminary data.</text>
</comment>
<dbReference type="Pfam" id="PF00389">
    <property type="entry name" value="2-Hacid_dh"/>
    <property type="match status" value="1"/>
</dbReference>
<evidence type="ECO:0000313" key="5">
    <source>
        <dbReference type="EMBL" id="MFC0407274.1"/>
    </source>
</evidence>
<comment type="similarity">
    <text evidence="2">Belongs to the D-isomer specific 2-hydroxyacid dehydrogenase family.</text>
</comment>
<name>A0ABV6JNI9_9PROT</name>
<keyword evidence="1 2" id="KW-0560">Oxidoreductase</keyword>
<dbReference type="Gene3D" id="3.40.50.720">
    <property type="entry name" value="NAD(P)-binding Rossmann-like Domain"/>
    <property type="match status" value="2"/>
</dbReference>
<dbReference type="PANTHER" id="PTHR46029:SF7">
    <property type="entry name" value="C-TERMINAL-BINDING PROTEIN"/>
    <property type="match status" value="1"/>
</dbReference>
<dbReference type="Proteomes" id="UP001589865">
    <property type="component" value="Unassembled WGS sequence"/>
</dbReference>
<sequence>MQQMTVLEPERLYEGDDLERSIFGSRVELVRGGGSERYDALPPELRARAAGLFVFRNWFRAEDLDLFPQLKVIVRMGVGYDRVDRDACARRGVLVCNVPDYGTAEVADHALTLALTLRRGLLLHHDIQRAEPPPPWNYLDHPTIRRLSVQTFGIVGLGRIGTAAALRARAFGFRVVFHDPGLPNGVDRALGIERARTLPELLRQSDVLSLHCPLTTETRGLIGEAELRQLPPGAVVVNTARGPVLDLGALERCLRDGHLAAAGLDVLPVEPVPQPEPELVRAYRAKEEWLRGRLIITPHSAFHTPESLQDIRVKGAETMRDVLLDGLLTNVISPDMQ</sequence>
<dbReference type="SUPFAM" id="SSF51735">
    <property type="entry name" value="NAD(P)-binding Rossmann-fold domains"/>
    <property type="match status" value="1"/>
</dbReference>
<organism evidence="5 6">
    <name type="scientific">Roseomonas elaeocarpi</name>
    <dbReference type="NCBI Taxonomy" id="907779"/>
    <lineage>
        <taxon>Bacteria</taxon>
        <taxon>Pseudomonadati</taxon>
        <taxon>Pseudomonadota</taxon>
        <taxon>Alphaproteobacteria</taxon>
        <taxon>Acetobacterales</taxon>
        <taxon>Roseomonadaceae</taxon>
        <taxon>Roseomonas</taxon>
    </lineage>
</organism>
<evidence type="ECO:0000256" key="1">
    <source>
        <dbReference type="ARBA" id="ARBA00023002"/>
    </source>
</evidence>
<dbReference type="PROSITE" id="PS00670">
    <property type="entry name" value="D_2_HYDROXYACID_DH_2"/>
    <property type="match status" value="1"/>
</dbReference>